<accession>A0A2S1GS51</accession>
<sequence length="85" mass="9460">MTLNEVIEIICGYGLRAKRELLTCGATHVAIDDNGSIFAYKGEPRNDDPDGQEWLPGHGEGDRTVMYCGVTEYPGNWKSCVWKLP</sequence>
<protein>
    <submittedName>
        <fullName evidence="1">Uncharacterized protein</fullName>
    </submittedName>
</protein>
<proteinExistence type="predicted"/>
<dbReference type="EMBL" id="MH051918">
    <property type="protein sequence ID" value="AWD92207.1"/>
    <property type="molecule type" value="Genomic_DNA"/>
</dbReference>
<dbReference type="Proteomes" id="UP000247217">
    <property type="component" value="Segment"/>
</dbReference>
<dbReference type="GeneID" id="54991348"/>
<name>A0A2S1GS51_9CAUD</name>
<dbReference type="KEGG" id="vg:54991348"/>
<evidence type="ECO:0000313" key="1">
    <source>
        <dbReference type="EMBL" id="AWD92207.1"/>
    </source>
</evidence>
<dbReference type="RefSeq" id="YP_009800843.1">
    <property type="nucleotide sequence ID" value="NC_047960.1"/>
</dbReference>
<reference evidence="1" key="1">
    <citation type="submission" date="2018-03" db="EMBL/GenBank/DDBJ databases">
        <title>Complete genome sequence analysis of Enterobacteria phage IME347.</title>
        <authorList>
            <person name="Li P."/>
            <person name="Wang J."/>
            <person name="Tong Y."/>
        </authorList>
    </citation>
    <scope>NUCLEOTIDE SEQUENCE [LARGE SCALE GENOMIC DNA]</scope>
</reference>
<evidence type="ECO:0000313" key="2">
    <source>
        <dbReference type="Proteomes" id="UP000247217"/>
    </source>
</evidence>
<organism evidence="1">
    <name type="scientific">Escherichia phage vB_EcoS_IME347</name>
    <dbReference type="NCBI Taxonomy" id="2496546"/>
    <lineage>
        <taxon>Viruses</taxon>
        <taxon>Duplodnaviria</taxon>
        <taxon>Heunggongvirae</taxon>
        <taxon>Uroviricota</taxon>
        <taxon>Caudoviricetes</taxon>
        <taxon>Drexlerviridae</taxon>
        <taxon>Tunavirinae</taxon>
        <taxon>Badaguanvirus</taxon>
        <taxon>Badaguanvirus IME347</taxon>
    </lineage>
</organism>
<keyword evidence="2" id="KW-1185">Reference proteome</keyword>